<evidence type="ECO:0000313" key="13">
    <source>
        <dbReference type="Proteomes" id="UP001054945"/>
    </source>
</evidence>
<evidence type="ECO:0000256" key="2">
    <source>
        <dbReference type="ARBA" id="ARBA00004613"/>
    </source>
</evidence>
<feature type="compositionally biased region" description="Polar residues" evidence="11">
    <location>
        <begin position="141"/>
        <end position="153"/>
    </location>
</feature>
<evidence type="ECO:0000256" key="1">
    <source>
        <dbReference type="ARBA" id="ARBA00004175"/>
    </source>
</evidence>
<dbReference type="PROSITE" id="PS50088">
    <property type="entry name" value="ANK_REPEAT"/>
    <property type="match status" value="1"/>
</dbReference>
<evidence type="ECO:0000256" key="9">
    <source>
        <dbReference type="ARBA" id="ARBA00023298"/>
    </source>
</evidence>
<feature type="compositionally biased region" description="Basic residues" evidence="11">
    <location>
        <begin position="28"/>
        <end position="42"/>
    </location>
</feature>
<evidence type="ECO:0000256" key="10">
    <source>
        <dbReference type="PROSITE-ProRule" id="PRU00023"/>
    </source>
</evidence>
<evidence type="ECO:0000256" key="5">
    <source>
        <dbReference type="ARBA" id="ARBA00022537"/>
    </source>
</evidence>
<dbReference type="InterPro" id="IPR002110">
    <property type="entry name" value="Ankyrin_rpt"/>
</dbReference>
<dbReference type="EMBL" id="BPLR01009440">
    <property type="protein sequence ID" value="GIY31979.1"/>
    <property type="molecule type" value="Genomic_DNA"/>
</dbReference>
<evidence type="ECO:0000256" key="11">
    <source>
        <dbReference type="SAM" id="MobiDB-lite"/>
    </source>
</evidence>
<feature type="region of interest" description="Disordered" evidence="11">
    <location>
        <begin position="141"/>
        <end position="160"/>
    </location>
</feature>
<keyword evidence="3" id="KW-0268">Exocytosis</keyword>
<dbReference type="GO" id="GO:0045211">
    <property type="term" value="C:postsynaptic membrane"/>
    <property type="evidence" value="ECO:0007669"/>
    <property type="project" value="TreeGrafter"/>
</dbReference>
<keyword evidence="9" id="KW-1053">Target membrane</keyword>
<keyword evidence="6" id="KW-0800">Toxin</keyword>
<dbReference type="GO" id="GO:0090729">
    <property type="term" value="F:toxin activity"/>
    <property type="evidence" value="ECO:0007669"/>
    <property type="project" value="UniProtKB-KW"/>
</dbReference>
<accession>A0AAV4SF66</accession>
<keyword evidence="4" id="KW-0964">Secreted</keyword>
<keyword evidence="5" id="KW-1052">Target cell membrane</keyword>
<comment type="subcellular location">
    <subcellularLocation>
        <location evidence="2">Secreted</location>
    </subcellularLocation>
    <subcellularLocation>
        <location evidence="1">Target cell membrane</location>
    </subcellularLocation>
</comment>
<evidence type="ECO:0000256" key="7">
    <source>
        <dbReference type="ARBA" id="ARBA00022699"/>
    </source>
</evidence>
<keyword evidence="7" id="KW-0528">Neurotoxin</keyword>
<dbReference type="GO" id="GO:0035255">
    <property type="term" value="F:ionotropic glutamate receptor binding"/>
    <property type="evidence" value="ECO:0007669"/>
    <property type="project" value="TreeGrafter"/>
</dbReference>
<evidence type="ECO:0000313" key="12">
    <source>
        <dbReference type="EMBL" id="GIY31979.1"/>
    </source>
</evidence>
<feature type="compositionally biased region" description="Polar residues" evidence="11">
    <location>
        <begin position="44"/>
        <end position="60"/>
    </location>
</feature>
<organism evidence="12 13">
    <name type="scientific">Caerostris extrusa</name>
    <name type="common">Bark spider</name>
    <name type="synonym">Caerostris bankana</name>
    <dbReference type="NCBI Taxonomy" id="172846"/>
    <lineage>
        <taxon>Eukaryota</taxon>
        <taxon>Metazoa</taxon>
        <taxon>Ecdysozoa</taxon>
        <taxon>Arthropoda</taxon>
        <taxon>Chelicerata</taxon>
        <taxon>Arachnida</taxon>
        <taxon>Araneae</taxon>
        <taxon>Araneomorphae</taxon>
        <taxon>Entelegynae</taxon>
        <taxon>Araneoidea</taxon>
        <taxon>Araneidae</taxon>
        <taxon>Caerostris</taxon>
    </lineage>
</organism>
<evidence type="ECO:0000256" key="4">
    <source>
        <dbReference type="ARBA" id="ARBA00022525"/>
    </source>
</evidence>
<comment type="caution">
    <text evidence="12">The sequence shown here is derived from an EMBL/GenBank/DDBJ whole genome shotgun (WGS) entry which is preliminary data.</text>
</comment>
<keyword evidence="8" id="KW-0638">Presynaptic neurotoxin</keyword>
<dbReference type="AlphaFoldDB" id="A0AAV4SF66"/>
<evidence type="ECO:0000256" key="8">
    <source>
        <dbReference type="ARBA" id="ARBA00023028"/>
    </source>
</evidence>
<dbReference type="GO" id="GO:0005576">
    <property type="term" value="C:extracellular region"/>
    <property type="evidence" value="ECO:0007669"/>
    <property type="project" value="UniProtKB-SubCell"/>
</dbReference>
<proteinExistence type="predicted"/>
<keyword evidence="9" id="KW-0472">Membrane</keyword>
<dbReference type="GO" id="GO:0044231">
    <property type="term" value="C:host cell presynaptic membrane"/>
    <property type="evidence" value="ECO:0007669"/>
    <property type="project" value="UniProtKB-KW"/>
</dbReference>
<protein>
    <submittedName>
        <fullName evidence="12">SH3 and multiple ankyrin repeat domains protein 3</fullName>
    </submittedName>
</protein>
<sequence length="204" mass="22237">MRNDARCRISPDVGHIPEASGEGDHGASKRRSSSGFPHKGRSHSAAQSSREEQPGSSQDASGPRIVPNYKDMRGLTTLYYSVVYNSNPQLTEMLLHDHAFIGTSDPHGWQEVHQACKYGLVQHLEHLLFYGADMNARNASGNTPRTCAPSTTKRAAPGSSCSGVRIRTPLNYANQNPHQVAIIAGNLRLAEIIKNHKPEDVGEC</sequence>
<dbReference type="SUPFAM" id="SSF48403">
    <property type="entry name" value="Ankyrin repeat"/>
    <property type="match status" value="1"/>
</dbReference>
<reference evidence="12 13" key="1">
    <citation type="submission" date="2021-06" db="EMBL/GenBank/DDBJ databases">
        <title>Caerostris extrusa draft genome.</title>
        <authorList>
            <person name="Kono N."/>
            <person name="Arakawa K."/>
        </authorList>
    </citation>
    <scope>NUCLEOTIDE SEQUENCE [LARGE SCALE GENOMIC DNA]</scope>
</reference>
<dbReference type="GO" id="GO:0006887">
    <property type="term" value="P:exocytosis"/>
    <property type="evidence" value="ECO:0007669"/>
    <property type="project" value="UniProtKB-KW"/>
</dbReference>
<dbReference type="InterPro" id="IPR036770">
    <property type="entry name" value="Ankyrin_rpt-contain_sf"/>
</dbReference>
<dbReference type="Proteomes" id="UP001054945">
    <property type="component" value="Unassembled WGS sequence"/>
</dbReference>
<evidence type="ECO:0000256" key="6">
    <source>
        <dbReference type="ARBA" id="ARBA00022656"/>
    </source>
</evidence>
<feature type="repeat" description="ANK" evidence="10">
    <location>
        <begin position="107"/>
        <end position="139"/>
    </location>
</feature>
<dbReference type="GO" id="GO:0030160">
    <property type="term" value="F:synaptic receptor adaptor activity"/>
    <property type="evidence" value="ECO:0007669"/>
    <property type="project" value="TreeGrafter"/>
</dbReference>
<dbReference type="PANTHER" id="PTHR24135">
    <property type="entry name" value="SH3 AND MULTIPLE ANKYRIN REPEAT DOMAINS PROTEIN"/>
    <property type="match status" value="1"/>
</dbReference>
<dbReference type="InterPro" id="IPR051569">
    <property type="entry name" value="SHANK"/>
</dbReference>
<dbReference type="Pfam" id="PF00023">
    <property type="entry name" value="Ank"/>
    <property type="match status" value="1"/>
</dbReference>
<evidence type="ECO:0000256" key="3">
    <source>
        <dbReference type="ARBA" id="ARBA00022483"/>
    </source>
</evidence>
<dbReference type="GO" id="GO:0044218">
    <property type="term" value="C:other organism cell membrane"/>
    <property type="evidence" value="ECO:0007669"/>
    <property type="project" value="UniProtKB-KW"/>
</dbReference>
<keyword evidence="10" id="KW-0040">ANK repeat</keyword>
<dbReference type="GO" id="GO:0043197">
    <property type="term" value="C:dendritic spine"/>
    <property type="evidence" value="ECO:0007669"/>
    <property type="project" value="TreeGrafter"/>
</dbReference>
<gene>
    <name evidence="12" type="primary">Shank3</name>
    <name evidence="12" type="ORF">CEXT_536481</name>
</gene>
<name>A0AAV4SF66_CAEEX</name>
<feature type="region of interest" description="Disordered" evidence="11">
    <location>
        <begin position="1"/>
        <end position="68"/>
    </location>
</feature>
<keyword evidence="13" id="KW-1185">Reference proteome</keyword>
<dbReference type="PANTHER" id="PTHR24135:SF28">
    <property type="entry name" value="LD13733P"/>
    <property type="match status" value="1"/>
</dbReference>
<dbReference type="GO" id="GO:0014069">
    <property type="term" value="C:postsynaptic density"/>
    <property type="evidence" value="ECO:0007669"/>
    <property type="project" value="TreeGrafter"/>
</dbReference>
<dbReference type="Gene3D" id="1.25.40.20">
    <property type="entry name" value="Ankyrin repeat-containing domain"/>
    <property type="match status" value="1"/>
</dbReference>